<sequence length="343" mass="36853">MASEEILRLAQAGDPTVLTSLLNHVLKPYGVTATVVRHEIRLEIQLLASHPVEEATVTQLVHQVIRQLDIPYIPTVAIALAPDAPQHSSPEPSPSQEPQRNWTQTNWTQPAPHNSVAWRQDEGGTSIPEPISESIPESVSEPTTDLPSQPAALSPALSPMSATQTPDSQGHPDPATDSIDLDESLNVFPPPGEPLFEEGPFEEGPVASSGEMSAVAVPAAVPPDVPSARPSAVPAAVLPEEAPQSDLWQRPEAVIFVAYLIAVIIWQLYVDLTADAASQKSGWTATALARRLGTSRTTLSRRKYQEDFSAWTQSLDPDGLAWMYVGPRFSPVLGVDVPPSGPR</sequence>
<feature type="region of interest" description="Disordered" evidence="1">
    <location>
        <begin position="83"/>
        <end position="209"/>
    </location>
</feature>
<gene>
    <name evidence="2" type="ORF">HNI00_18585</name>
</gene>
<protein>
    <submittedName>
        <fullName evidence="2">Uncharacterized protein</fullName>
    </submittedName>
</protein>
<dbReference type="EMBL" id="CP053540">
    <property type="protein sequence ID" value="WOB44931.1"/>
    <property type="molecule type" value="Genomic_DNA"/>
</dbReference>
<dbReference type="KEGG" id="tog:HNI00_18585"/>
<accession>A0AA96Y795</accession>
<organism evidence="2">
    <name type="scientific">Thermoleptolyngbya oregonensis NK1-22</name>
    <dbReference type="NCBI Taxonomy" id="2547457"/>
    <lineage>
        <taxon>Bacteria</taxon>
        <taxon>Bacillati</taxon>
        <taxon>Cyanobacteriota</taxon>
        <taxon>Cyanophyceae</taxon>
        <taxon>Oculatellales</taxon>
        <taxon>Oculatellaceae</taxon>
        <taxon>Thermoleptolyngbya</taxon>
    </lineage>
</organism>
<proteinExistence type="predicted"/>
<feature type="compositionally biased region" description="Polar residues" evidence="1">
    <location>
        <begin position="100"/>
        <end position="112"/>
    </location>
</feature>
<feature type="compositionally biased region" description="Low complexity" evidence="1">
    <location>
        <begin position="88"/>
        <end position="99"/>
    </location>
</feature>
<reference evidence="2" key="1">
    <citation type="submission" date="2020-05" db="EMBL/GenBank/DDBJ databases">
        <authorList>
            <person name="Zhu T."/>
            <person name="Keshari N."/>
            <person name="Lu X."/>
        </authorList>
    </citation>
    <scope>NUCLEOTIDE SEQUENCE</scope>
    <source>
        <strain evidence="2">NK1-22</strain>
    </source>
</reference>
<feature type="compositionally biased region" description="Low complexity" evidence="1">
    <location>
        <begin position="126"/>
        <end position="162"/>
    </location>
</feature>
<evidence type="ECO:0000256" key="1">
    <source>
        <dbReference type="SAM" id="MobiDB-lite"/>
    </source>
</evidence>
<dbReference type="AlphaFoldDB" id="A0AA96Y795"/>
<evidence type="ECO:0000313" key="2">
    <source>
        <dbReference type="EMBL" id="WOB44931.1"/>
    </source>
</evidence>
<dbReference type="RefSeq" id="WP_316788339.1">
    <property type="nucleotide sequence ID" value="NZ_CP053540.1"/>
</dbReference>
<name>A0AA96Y795_9CYAN</name>